<feature type="transmembrane region" description="Helical" evidence="1">
    <location>
        <begin position="55"/>
        <end position="75"/>
    </location>
</feature>
<dbReference type="KEGG" id="lgi:LOTGIDRAFT_236759"/>
<keyword evidence="1" id="KW-1133">Transmembrane helix</keyword>
<dbReference type="CTD" id="20250238"/>
<gene>
    <name evidence="2" type="ORF">LOTGIDRAFT_236759</name>
</gene>
<evidence type="ECO:0000256" key="1">
    <source>
        <dbReference type="SAM" id="Phobius"/>
    </source>
</evidence>
<keyword evidence="1" id="KW-0812">Transmembrane</keyword>
<dbReference type="HOGENOM" id="CLU_1024101_0_0_1"/>
<dbReference type="EMBL" id="KB203771">
    <property type="protein sequence ID" value="ESO83157.1"/>
    <property type="molecule type" value="Genomic_DNA"/>
</dbReference>
<accession>V3ZG76</accession>
<keyword evidence="3" id="KW-1185">Reference proteome</keyword>
<organism evidence="2 3">
    <name type="scientific">Lottia gigantea</name>
    <name type="common">Giant owl limpet</name>
    <dbReference type="NCBI Taxonomy" id="225164"/>
    <lineage>
        <taxon>Eukaryota</taxon>
        <taxon>Metazoa</taxon>
        <taxon>Spiralia</taxon>
        <taxon>Lophotrochozoa</taxon>
        <taxon>Mollusca</taxon>
        <taxon>Gastropoda</taxon>
        <taxon>Patellogastropoda</taxon>
        <taxon>Lottioidea</taxon>
        <taxon>Lottiidae</taxon>
        <taxon>Lottia</taxon>
    </lineage>
</organism>
<dbReference type="GeneID" id="20250238"/>
<feature type="transmembrane region" description="Helical" evidence="1">
    <location>
        <begin position="180"/>
        <end position="201"/>
    </location>
</feature>
<feature type="transmembrane region" description="Helical" evidence="1">
    <location>
        <begin position="87"/>
        <end position="111"/>
    </location>
</feature>
<dbReference type="OMA" id="KADNTHF"/>
<feature type="transmembrane region" description="Helical" evidence="1">
    <location>
        <begin position="123"/>
        <end position="150"/>
    </location>
</feature>
<name>V3ZG76_LOTGI</name>
<proteinExistence type="predicted"/>
<sequence>MGYYWSSVLLAINSLVLTFGTIAVIVTCFVPYWFQITISPEDARYGTEEVPELTVINSGLFFMSADGYVDMIFMSKISNHRFAPLSIIAGQVLYFAGTVGIGICTVASFILSCRKLGSVVGQFFLASFITISAICLVLGVVLAAFVFLGVDGLSEWKNLPLNNPNRLSGVVVPESIEMDWGFFIAIGAAAISLVTAVLGWMEALRTCRYIEDIRSKQLRDPNYGRKEEVPYTKFNYQQSYPDTYTVTVPTQQPEQQMYYGEPGPEISQTVEI</sequence>
<keyword evidence="1" id="KW-0472">Membrane</keyword>
<reference evidence="2 3" key="1">
    <citation type="journal article" date="2013" name="Nature">
        <title>Insights into bilaterian evolution from three spiralian genomes.</title>
        <authorList>
            <person name="Simakov O."/>
            <person name="Marletaz F."/>
            <person name="Cho S.J."/>
            <person name="Edsinger-Gonzales E."/>
            <person name="Havlak P."/>
            <person name="Hellsten U."/>
            <person name="Kuo D.H."/>
            <person name="Larsson T."/>
            <person name="Lv J."/>
            <person name="Arendt D."/>
            <person name="Savage R."/>
            <person name="Osoegawa K."/>
            <person name="de Jong P."/>
            <person name="Grimwood J."/>
            <person name="Chapman J.A."/>
            <person name="Shapiro H."/>
            <person name="Aerts A."/>
            <person name="Otillar R.P."/>
            <person name="Terry A.Y."/>
            <person name="Boore J.L."/>
            <person name="Grigoriev I.V."/>
            <person name="Lindberg D.R."/>
            <person name="Seaver E.C."/>
            <person name="Weisblat D.A."/>
            <person name="Putnam N.H."/>
            <person name="Rokhsar D.S."/>
        </authorList>
    </citation>
    <scope>NUCLEOTIDE SEQUENCE [LARGE SCALE GENOMIC DNA]</scope>
</reference>
<dbReference type="RefSeq" id="XP_009066107.1">
    <property type="nucleotide sequence ID" value="XM_009067859.1"/>
</dbReference>
<feature type="transmembrane region" description="Helical" evidence="1">
    <location>
        <begin position="12"/>
        <end position="34"/>
    </location>
</feature>
<dbReference type="AlphaFoldDB" id="V3ZG76"/>
<protein>
    <submittedName>
        <fullName evidence="2">Uncharacterized protein</fullName>
    </submittedName>
</protein>
<evidence type="ECO:0000313" key="2">
    <source>
        <dbReference type="EMBL" id="ESO83157.1"/>
    </source>
</evidence>
<evidence type="ECO:0000313" key="3">
    <source>
        <dbReference type="Proteomes" id="UP000030746"/>
    </source>
</evidence>
<dbReference type="Proteomes" id="UP000030746">
    <property type="component" value="Unassembled WGS sequence"/>
</dbReference>
<dbReference type="OrthoDB" id="6104116at2759"/>